<proteinExistence type="inferred from homology"/>
<dbReference type="GO" id="GO:0000176">
    <property type="term" value="C:nuclear exosome (RNase complex)"/>
    <property type="evidence" value="ECO:0007669"/>
    <property type="project" value="TreeGrafter"/>
</dbReference>
<evidence type="ECO:0000256" key="2">
    <source>
        <dbReference type="ARBA" id="ARBA00004123"/>
    </source>
</evidence>
<dbReference type="Gene3D" id="3.40.50.1010">
    <property type="entry name" value="5'-nuclease"/>
    <property type="match status" value="1"/>
</dbReference>
<evidence type="ECO:0000256" key="13">
    <source>
        <dbReference type="SAM" id="MobiDB-lite"/>
    </source>
</evidence>
<dbReference type="Gene3D" id="2.40.50.700">
    <property type="match status" value="1"/>
</dbReference>
<dbReference type="Pfam" id="PF00773">
    <property type="entry name" value="RNB"/>
    <property type="match status" value="1"/>
</dbReference>
<dbReference type="EMBL" id="JH767170">
    <property type="protein sequence ID" value="EQC31166.1"/>
    <property type="molecule type" value="Genomic_DNA"/>
</dbReference>
<dbReference type="InterPro" id="IPR001900">
    <property type="entry name" value="RNase_II/R"/>
</dbReference>
<dbReference type="Gene3D" id="2.40.50.140">
    <property type="entry name" value="Nucleic acid-binding proteins"/>
    <property type="match status" value="1"/>
</dbReference>
<dbReference type="STRING" id="1156394.T0Q919"/>
<dbReference type="eggNOG" id="KOG2102">
    <property type="taxonomic scope" value="Eukaryota"/>
</dbReference>
<dbReference type="PANTHER" id="PTHR23355:SF35">
    <property type="entry name" value="EXOSOME COMPLEX EXONUCLEASE RRP44"/>
    <property type="match status" value="1"/>
</dbReference>
<dbReference type="VEuPathDB" id="FungiDB:SDRG_11093"/>
<evidence type="ECO:0000256" key="10">
    <source>
        <dbReference type="ARBA" id="ARBA00022884"/>
    </source>
</evidence>
<keyword evidence="11" id="KW-0539">Nucleus</keyword>
<sequence>MSHVMWTFDAENIATKRGRVKRVVKERYLRDDIACGLGNCGLCQTREDVQVVSALSGRAKQFLLLTSDVVLSQMDVLEHAAVKELQDVIILETVAEAVKAKDLAIYRRLRALIKSDRNFVVFANDHHRDTYVAKQADETNVARDVRAMCKGHAWYTEHMHSNDAKIPIVYIANDDADAEQASAQGVAATTIAAFIQPLLVTYPDLADLMAQSTHVSESAKAARTTLYEEHKSMSEVLAGIKNKRFFQGTLRCNRDHWMECSVLIHGLNDSRVPVLISGHDSINRAMDGDVVAIELLPKHLWKKPSESFNVHSEKADDEDTARATEAPEIGVAEPTLSTTAIADGDELKPCGRVVGIIQRNWRRYCGSIEPPRDPKIPLGTNCLFVPVDRKVPKIRIATRQAETLLDKRIVVSIDSWPVDSRFPVGHYVRTLGTIGDKETETKVLLLEHDIPCEAFSDKVLKCLPPADWTITPENSKGRTDLRHLPVMSIDPPNCKDIDDALHVRPLPNGNVEIGVHIADVTHFVEAGSALDLEAADRGTSTYLVDKRLDMLPGYLTTQLCSLTDVEDHFAFTVLWEVRIDANEVHVIDVKFCKSIIRSIASLSYGEAQVLLDDPSAGASFALKPPAKPITEKKKIMGAAIKTMHDIALRLKAKRINAGALTLASPEVRFVLDTETQNPLDVQMYALKDTNALVEEFMLLANITVAKKILRSFPTFAMLRRHPAPSKRQFDAIVSQAKAVGVTLRVDNSKQLQESLDSTAAIRDDNPYFNKMLRILCTRCMMPASYFSSGEVSVEEYHHYGLAAPIYTHFTSPIRRYADVVVHRLLAAAIGVAPLPEYLENKTHLQDLAGNLNKRHLSAQLAGRASVSLHTLLYFANNPTVTDAMVNKVRANGIGVLLPRFGIEGMVLLCEKGKEAVTLKHDPKQHALTVLSTKRHLKVFQKVQVKVFVELTFGNRQQLKFELMPETKKTPSTGAVPAAKRAKTTTTTK</sequence>
<dbReference type="OMA" id="GQVMRNN"/>
<dbReference type="InterPro" id="IPR012340">
    <property type="entry name" value="NA-bd_OB-fold"/>
</dbReference>
<dbReference type="InterPro" id="IPR033771">
    <property type="entry name" value="Rrp44_CSD1"/>
</dbReference>
<keyword evidence="9" id="KW-0460">Magnesium</keyword>
<keyword evidence="4" id="KW-0698">rRNA processing</keyword>
<dbReference type="RefSeq" id="XP_008615339.1">
    <property type="nucleotide sequence ID" value="XM_008617117.1"/>
</dbReference>
<keyword evidence="7" id="KW-0271">Exosome</keyword>
<dbReference type="InParanoid" id="T0Q919"/>
<keyword evidence="8" id="KW-0269">Exonuclease</keyword>
<dbReference type="Pfam" id="PF17216">
    <property type="entry name" value="Rrp44_CSD1"/>
    <property type="match status" value="1"/>
</dbReference>
<reference evidence="15 16" key="1">
    <citation type="submission" date="2012-04" db="EMBL/GenBank/DDBJ databases">
        <title>The Genome Sequence of Saprolegnia declina VS20.</title>
        <authorList>
            <consortium name="The Broad Institute Genome Sequencing Platform"/>
            <person name="Russ C."/>
            <person name="Nusbaum C."/>
            <person name="Tyler B."/>
            <person name="van West P."/>
            <person name="Dieguez-Uribeondo J."/>
            <person name="de Bruijn I."/>
            <person name="Tripathy S."/>
            <person name="Jiang R."/>
            <person name="Young S.K."/>
            <person name="Zeng Q."/>
            <person name="Gargeya S."/>
            <person name="Fitzgerald M."/>
            <person name="Haas B."/>
            <person name="Abouelleil A."/>
            <person name="Alvarado L."/>
            <person name="Arachchi H.M."/>
            <person name="Berlin A."/>
            <person name="Chapman S.B."/>
            <person name="Goldberg J."/>
            <person name="Griggs A."/>
            <person name="Gujja S."/>
            <person name="Hansen M."/>
            <person name="Howarth C."/>
            <person name="Imamovic A."/>
            <person name="Larimer J."/>
            <person name="McCowen C."/>
            <person name="Montmayeur A."/>
            <person name="Murphy C."/>
            <person name="Neiman D."/>
            <person name="Pearson M."/>
            <person name="Priest M."/>
            <person name="Roberts A."/>
            <person name="Saif S."/>
            <person name="Shea T."/>
            <person name="Sisk P."/>
            <person name="Sykes S."/>
            <person name="Wortman J."/>
            <person name="Nusbaum C."/>
            <person name="Birren B."/>
        </authorList>
    </citation>
    <scope>NUCLEOTIDE SEQUENCE [LARGE SCALE GENOMIC DNA]</scope>
    <source>
        <strain evidence="15 16">VS20</strain>
    </source>
</reference>
<dbReference type="PROSITE" id="PS01175">
    <property type="entry name" value="RIBONUCLEASE_II"/>
    <property type="match status" value="1"/>
</dbReference>
<dbReference type="Proteomes" id="UP000030762">
    <property type="component" value="Unassembled WGS sequence"/>
</dbReference>
<accession>T0Q919</accession>
<keyword evidence="5" id="KW-0540">Nuclease</keyword>
<evidence type="ECO:0000256" key="6">
    <source>
        <dbReference type="ARBA" id="ARBA00022801"/>
    </source>
</evidence>
<evidence type="ECO:0000256" key="11">
    <source>
        <dbReference type="ARBA" id="ARBA00023242"/>
    </source>
</evidence>
<keyword evidence="16" id="KW-1185">Reference proteome</keyword>
<keyword evidence="10" id="KW-0694">RNA-binding</keyword>
<dbReference type="GO" id="GO:0071031">
    <property type="term" value="P:nuclear mRNA surveillance of mRNA 3'-end processing"/>
    <property type="evidence" value="ECO:0007669"/>
    <property type="project" value="TreeGrafter"/>
</dbReference>
<feature type="region of interest" description="Disordered" evidence="13">
    <location>
        <begin position="969"/>
        <end position="988"/>
    </location>
</feature>
<dbReference type="GO" id="GO:0004519">
    <property type="term" value="F:endonuclease activity"/>
    <property type="evidence" value="ECO:0007669"/>
    <property type="project" value="TreeGrafter"/>
</dbReference>
<protein>
    <recommendedName>
        <fullName evidence="14">RNB domain-containing protein</fullName>
    </recommendedName>
</protein>
<dbReference type="FunFam" id="2.40.50.700:FF:000004">
    <property type="entry name" value="Exosome complex exonuclease RRP44 homolog A"/>
    <property type="match status" value="1"/>
</dbReference>
<keyword evidence="6" id="KW-0378">Hydrolase</keyword>
<dbReference type="Pfam" id="PF17849">
    <property type="entry name" value="OB_Dis3"/>
    <property type="match status" value="1"/>
</dbReference>
<dbReference type="GeneID" id="19951820"/>
<dbReference type="FunCoup" id="T0Q919">
    <property type="interactions" value="387"/>
</dbReference>
<dbReference type="GO" id="GO:0000177">
    <property type="term" value="C:cytoplasmic exosome (RNase complex)"/>
    <property type="evidence" value="ECO:0007669"/>
    <property type="project" value="TreeGrafter"/>
</dbReference>
<evidence type="ECO:0000256" key="12">
    <source>
        <dbReference type="RuleBase" id="RU003901"/>
    </source>
</evidence>
<comment type="similarity">
    <text evidence="3 12">Belongs to the RNR ribonuclease family.</text>
</comment>
<evidence type="ECO:0000256" key="7">
    <source>
        <dbReference type="ARBA" id="ARBA00022835"/>
    </source>
</evidence>
<dbReference type="InterPro" id="IPR022966">
    <property type="entry name" value="RNase_II/R_CS"/>
</dbReference>
<evidence type="ECO:0000256" key="9">
    <source>
        <dbReference type="ARBA" id="ARBA00022842"/>
    </source>
</evidence>
<evidence type="ECO:0000256" key="4">
    <source>
        <dbReference type="ARBA" id="ARBA00022552"/>
    </source>
</evidence>
<evidence type="ECO:0000256" key="3">
    <source>
        <dbReference type="ARBA" id="ARBA00005785"/>
    </source>
</evidence>
<organism evidence="15 16">
    <name type="scientific">Saprolegnia diclina (strain VS20)</name>
    <dbReference type="NCBI Taxonomy" id="1156394"/>
    <lineage>
        <taxon>Eukaryota</taxon>
        <taxon>Sar</taxon>
        <taxon>Stramenopiles</taxon>
        <taxon>Oomycota</taxon>
        <taxon>Saprolegniomycetes</taxon>
        <taxon>Saprolegniales</taxon>
        <taxon>Saprolegniaceae</taxon>
        <taxon>Saprolegnia</taxon>
    </lineage>
</organism>
<dbReference type="SUPFAM" id="SSF50249">
    <property type="entry name" value="Nucleic acid-binding proteins"/>
    <property type="match status" value="3"/>
</dbReference>
<evidence type="ECO:0000259" key="14">
    <source>
        <dbReference type="SMART" id="SM00955"/>
    </source>
</evidence>
<dbReference type="Pfam" id="PF17215">
    <property type="entry name" value="Rrp44_S1"/>
    <property type="match status" value="1"/>
</dbReference>
<dbReference type="GO" id="GO:0000175">
    <property type="term" value="F:3'-5'-RNA exonuclease activity"/>
    <property type="evidence" value="ECO:0007669"/>
    <property type="project" value="TreeGrafter"/>
</dbReference>
<evidence type="ECO:0000256" key="5">
    <source>
        <dbReference type="ARBA" id="ARBA00022722"/>
    </source>
</evidence>
<evidence type="ECO:0000256" key="8">
    <source>
        <dbReference type="ARBA" id="ARBA00022839"/>
    </source>
</evidence>
<dbReference type="GO" id="GO:0006364">
    <property type="term" value="P:rRNA processing"/>
    <property type="evidence" value="ECO:0007669"/>
    <property type="project" value="UniProtKB-KW"/>
</dbReference>
<dbReference type="PANTHER" id="PTHR23355">
    <property type="entry name" value="RIBONUCLEASE"/>
    <property type="match status" value="1"/>
</dbReference>
<dbReference type="GO" id="GO:0003723">
    <property type="term" value="F:RNA binding"/>
    <property type="evidence" value="ECO:0007669"/>
    <property type="project" value="UniProtKB-KW"/>
</dbReference>
<dbReference type="InterPro" id="IPR041505">
    <property type="entry name" value="Dis3_CSD2"/>
</dbReference>
<dbReference type="GO" id="GO:0016075">
    <property type="term" value="P:rRNA catabolic process"/>
    <property type="evidence" value="ECO:0007669"/>
    <property type="project" value="TreeGrafter"/>
</dbReference>
<evidence type="ECO:0000256" key="1">
    <source>
        <dbReference type="ARBA" id="ARBA00001946"/>
    </source>
</evidence>
<name>T0Q919_SAPDV</name>
<evidence type="ECO:0000313" key="15">
    <source>
        <dbReference type="EMBL" id="EQC31166.1"/>
    </source>
</evidence>
<dbReference type="AlphaFoldDB" id="T0Q919"/>
<evidence type="ECO:0000313" key="16">
    <source>
        <dbReference type="Proteomes" id="UP000030762"/>
    </source>
</evidence>
<feature type="domain" description="RNB" evidence="14">
    <location>
        <begin position="478"/>
        <end position="831"/>
    </location>
</feature>
<dbReference type="Gene3D" id="2.40.50.690">
    <property type="match status" value="1"/>
</dbReference>
<gene>
    <name evidence="15" type="ORF">SDRG_11093</name>
</gene>
<dbReference type="OrthoDB" id="372421at2759"/>
<comment type="subcellular location">
    <subcellularLocation>
        <location evidence="2">Nucleus</location>
    </subcellularLocation>
</comment>
<dbReference type="SMART" id="SM00955">
    <property type="entry name" value="RNB"/>
    <property type="match status" value="1"/>
</dbReference>
<comment type="cofactor">
    <cofactor evidence="1">
        <name>Mg(2+)</name>
        <dbReference type="ChEBI" id="CHEBI:18420"/>
    </cofactor>
</comment>
<dbReference type="CDD" id="cd09862">
    <property type="entry name" value="PIN_Rrp44-like"/>
    <property type="match status" value="1"/>
</dbReference>
<dbReference type="InterPro" id="IPR050180">
    <property type="entry name" value="RNR_Ribonuclease"/>
</dbReference>
<dbReference type="InterPro" id="IPR033770">
    <property type="entry name" value="RRP44_S1"/>
</dbReference>